<dbReference type="Proteomes" id="UP000320781">
    <property type="component" value="Unassembled WGS sequence"/>
</dbReference>
<feature type="binding site" evidence="2">
    <location>
        <position position="43"/>
    </location>
    <ligand>
        <name>Mg(2+)</name>
        <dbReference type="ChEBI" id="CHEBI:18420"/>
    </ligand>
</feature>
<feature type="binding site" evidence="2">
    <location>
        <position position="373"/>
    </location>
    <ligand>
        <name>Mg(2+)</name>
        <dbReference type="ChEBI" id="CHEBI:18420"/>
    </ligand>
</feature>
<comment type="cofactor">
    <cofactor evidence="2">
        <name>Fe cation</name>
        <dbReference type="ChEBI" id="CHEBI:24875"/>
    </cofactor>
</comment>
<dbReference type="PANTHER" id="PTHR43600">
    <property type="entry name" value="COENZYME F420 HYDROGENASE, SUBUNIT ALPHA"/>
    <property type="match status" value="1"/>
</dbReference>
<dbReference type="GO" id="GO:0016151">
    <property type="term" value="F:nickel cation binding"/>
    <property type="evidence" value="ECO:0007669"/>
    <property type="project" value="InterPro"/>
</dbReference>
<sequence>MKKSVVVDHLCRVEGQGGISVAIEGRRVARVEMNIFEGTRFLEALVVGRLYNEVPPILSRICAICSAVHTVTSLMAVEDAFDTRISPQTKLLRELMIQGGNIESHALHLFCLAIPDFLGYSGAFTLAGDHPQEVKTGLRLKKLGNTVQEMVGGRAVHPVNAVLGGFGTVPTRETLLTLKEELIKGLEEALAATEFIAGLEIPNFCQSPTVYAALDSSGKEYSLFGDRITFSSGASKEIKSYKEVCNETVVPHSHAKHSRFEGKPFMVGALARVMINGHKLDFEARKTKEKFGLDSPSDNILHNNTAQAVELIYSIERSIRIIDELVERGIRDEKPVKIRPKGAQGTAAVEAPRGTLYHSYTFDNQGRVTIADVVTPTAQNLANIEKDFRASAERLIEEGEDSLQAKLEMVARAYDPCISCSVHVVRLR</sequence>
<keyword evidence="2" id="KW-0479">Metal-binding</keyword>
<dbReference type="InterPro" id="IPR029014">
    <property type="entry name" value="NiFe-Hase_large"/>
</dbReference>
<feature type="binding site" evidence="2">
    <location>
        <position position="62"/>
    </location>
    <ligand>
        <name>Mg(2+)</name>
        <dbReference type="ChEBI" id="CHEBI:18420"/>
    </ligand>
</feature>
<feature type="binding site" evidence="2">
    <location>
        <position position="423"/>
    </location>
    <ligand>
        <name>Mg(2+)</name>
        <dbReference type="ChEBI" id="CHEBI:18420"/>
    </ligand>
</feature>
<keyword evidence="1" id="KW-0560">Oxidoreductase</keyword>
<feature type="binding site" evidence="2">
    <location>
        <position position="417"/>
    </location>
    <ligand>
        <name>Ni(2+)</name>
        <dbReference type="ChEBI" id="CHEBI:49786"/>
    </ligand>
</feature>
<keyword evidence="2" id="KW-0408">Iron</keyword>
<name>A0A523QIJ7_UNCAE</name>
<comment type="cofactor">
    <cofactor evidence="2">
        <name>Ni(2+)</name>
        <dbReference type="ChEBI" id="CHEBI:49786"/>
    </cofactor>
</comment>
<feature type="binding site" evidence="2">
    <location>
        <position position="65"/>
    </location>
    <ligand>
        <name>Ni(2+)</name>
        <dbReference type="ChEBI" id="CHEBI:49786"/>
    </ligand>
</feature>
<dbReference type="SUPFAM" id="SSF56762">
    <property type="entry name" value="HydB/Nqo4-like"/>
    <property type="match status" value="1"/>
</dbReference>
<comment type="caution">
    <text evidence="3">The sequence shown here is derived from an EMBL/GenBank/DDBJ whole genome shotgun (WGS) entry which is preliminary data.</text>
</comment>
<dbReference type="InterPro" id="IPR018194">
    <property type="entry name" value="Ni-dep_hyd_lsu_Ni_BS"/>
</dbReference>
<dbReference type="Pfam" id="PF00374">
    <property type="entry name" value="NiFeSe_Hases"/>
    <property type="match status" value="2"/>
</dbReference>
<dbReference type="PROSITE" id="PS00508">
    <property type="entry name" value="NI_HGENASE_L_2"/>
    <property type="match status" value="1"/>
</dbReference>
<evidence type="ECO:0000256" key="2">
    <source>
        <dbReference type="PIRSR" id="PIRSR601501-1"/>
    </source>
</evidence>
<dbReference type="Gene3D" id="1.10.645.10">
    <property type="entry name" value="Cytochrome-c3 Hydrogenase, chain B"/>
    <property type="match status" value="1"/>
</dbReference>
<gene>
    <name evidence="3" type="ORF">E3J95_04450</name>
</gene>
<keyword evidence="2" id="KW-0533">Nickel</keyword>
<proteinExistence type="predicted"/>
<dbReference type="InterPro" id="IPR001501">
    <property type="entry name" value="Ni-dep_hyd_lsu"/>
</dbReference>
<dbReference type="PANTHER" id="PTHR43600:SF4">
    <property type="entry name" value="CYTOSOLIC NIFE-HYDROGENASE, ALPHA SUBUNIT"/>
    <property type="match status" value="1"/>
</dbReference>
<reference evidence="3 4" key="1">
    <citation type="submission" date="2019-03" db="EMBL/GenBank/DDBJ databases">
        <title>Metabolic potential of uncultured bacteria and archaea associated with petroleum seepage in deep-sea sediments.</title>
        <authorList>
            <person name="Dong X."/>
            <person name="Hubert C."/>
        </authorList>
    </citation>
    <scope>NUCLEOTIDE SEQUENCE [LARGE SCALE GENOMIC DNA]</scope>
    <source>
        <strain evidence="3">E44_bin92</strain>
    </source>
</reference>
<dbReference type="EMBL" id="SOKU01000218">
    <property type="protein sequence ID" value="TES85416.1"/>
    <property type="molecule type" value="Genomic_DNA"/>
</dbReference>
<evidence type="ECO:0000256" key="1">
    <source>
        <dbReference type="ARBA" id="ARBA00023002"/>
    </source>
</evidence>
<evidence type="ECO:0000313" key="3">
    <source>
        <dbReference type="EMBL" id="TES85416.1"/>
    </source>
</evidence>
<feature type="binding site" evidence="2">
    <location>
        <position position="420"/>
    </location>
    <ligand>
        <name>Fe cation</name>
        <dbReference type="ChEBI" id="CHEBI:24875"/>
    </ligand>
</feature>
<dbReference type="GO" id="GO:0008901">
    <property type="term" value="F:ferredoxin hydrogenase activity"/>
    <property type="evidence" value="ECO:0007669"/>
    <property type="project" value="InterPro"/>
</dbReference>
<organism evidence="3 4">
    <name type="scientific">Aerophobetes bacterium</name>
    <dbReference type="NCBI Taxonomy" id="2030807"/>
    <lineage>
        <taxon>Bacteria</taxon>
        <taxon>Candidatus Aerophobota</taxon>
    </lineage>
</organism>
<accession>A0A523QIJ7</accession>
<protein>
    <submittedName>
        <fullName evidence="3">Ni/Fe hydrogenase subunit alpha</fullName>
    </submittedName>
</protein>
<feature type="binding site" evidence="2">
    <location>
        <position position="65"/>
    </location>
    <ligand>
        <name>Fe cation</name>
        <dbReference type="ChEBI" id="CHEBI:24875"/>
    </ligand>
</feature>
<keyword evidence="2" id="KW-0460">Magnesium</keyword>
<evidence type="ECO:0000313" key="4">
    <source>
        <dbReference type="Proteomes" id="UP000320781"/>
    </source>
</evidence>
<dbReference type="AlphaFoldDB" id="A0A523QIJ7"/>